<comment type="similarity">
    <text evidence="13">Belongs to the SAT4 family.</text>
</comment>
<dbReference type="PROSITE" id="PS52012">
    <property type="entry name" value="CFEM"/>
    <property type="match status" value="1"/>
</dbReference>
<dbReference type="Pfam" id="PF20684">
    <property type="entry name" value="Fung_rhodopsin"/>
    <property type="match status" value="1"/>
</dbReference>
<reference evidence="19" key="1">
    <citation type="journal article" date="2020" name="Phytopathology">
        <title>Genome sequence of the chestnut blight fungus Cryphonectria parasitica EP155: A fundamental resource for an archetypical invasive plant pathogen.</title>
        <authorList>
            <person name="Crouch J.A."/>
            <person name="Dawe A."/>
            <person name="Aerts A."/>
            <person name="Barry K."/>
            <person name="Churchill A.C.L."/>
            <person name="Grimwood J."/>
            <person name="Hillman B."/>
            <person name="Milgroom M.G."/>
            <person name="Pangilinan J."/>
            <person name="Smith M."/>
            <person name="Salamov A."/>
            <person name="Schmutz J."/>
            <person name="Yadav J."/>
            <person name="Grigoriev I.V."/>
            <person name="Nuss D."/>
        </authorList>
    </citation>
    <scope>NUCLEOTIDE SEQUENCE</scope>
    <source>
        <strain evidence="19">EP155</strain>
    </source>
</reference>
<evidence type="ECO:0000313" key="20">
    <source>
        <dbReference type="Proteomes" id="UP000803844"/>
    </source>
</evidence>
<keyword evidence="14" id="KW-0479">Metal-binding</keyword>
<evidence type="ECO:0000256" key="4">
    <source>
        <dbReference type="ARBA" id="ARBA00010031"/>
    </source>
</evidence>
<feature type="transmembrane region" description="Helical" evidence="16">
    <location>
        <begin position="278"/>
        <end position="298"/>
    </location>
</feature>
<evidence type="ECO:0000256" key="7">
    <source>
        <dbReference type="ARBA" id="ARBA00022692"/>
    </source>
</evidence>
<keyword evidence="6" id="KW-0325">Glycoprotein</keyword>
<dbReference type="GO" id="GO:0046872">
    <property type="term" value="F:metal ion binding"/>
    <property type="evidence" value="ECO:0007669"/>
    <property type="project" value="UniProtKB-UniRule"/>
</dbReference>
<evidence type="ECO:0000256" key="15">
    <source>
        <dbReference type="SAM" id="MobiDB-lite"/>
    </source>
</evidence>
<comment type="similarity">
    <text evidence="4">Belongs to the RBT5 family.</text>
</comment>
<dbReference type="EMBL" id="MU032345">
    <property type="protein sequence ID" value="KAF3769020.1"/>
    <property type="molecule type" value="Genomic_DNA"/>
</dbReference>
<dbReference type="InterPro" id="IPR049326">
    <property type="entry name" value="Rhodopsin_dom_fungi"/>
</dbReference>
<feature type="disulfide bond" evidence="14">
    <location>
        <begin position="63"/>
        <end position="70"/>
    </location>
</feature>
<keyword evidence="5" id="KW-0964">Secreted</keyword>
<feature type="chain" id="PRO_5040165823" description="CFEM domain-containing protein" evidence="17">
    <location>
        <begin position="28"/>
        <end position="467"/>
    </location>
</feature>
<feature type="transmembrane region" description="Helical" evidence="16">
    <location>
        <begin position="310"/>
        <end position="332"/>
    </location>
</feature>
<feature type="transmembrane region" description="Helical" evidence="16">
    <location>
        <begin position="230"/>
        <end position="258"/>
    </location>
</feature>
<evidence type="ECO:0000256" key="1">
    <source>
        <dbReference type="ARBA" id="ARBA00004141"/>
    </source>
</evidence>
<keyword evidence="11 14" id="KW-1015">Disulfide bond</keyword>
<name>A0A9P4YAD9_CRYP1</name>
<comment type="subcellular location">
    <subcellularLocation>
        <location evidence="2">Membrane</location>
        <topology evidence="2">Lipid-anchor</topology>
        <topology evidence="2">GPI-anchor</topology>
    </subcellularLocation>
    <subcellularLocation>
        <location evidence="1">Membrane</location>
        <topology evidence="1">Multi-pass membrane protein</topology>
    </subcellularLocation>
    <subcellularLocation>
        <location evidence="3">Secreted</location>
    </subcellularLocation>
</comment>
<evidence type="ECO:0000256" key="10">
    <source>
        <dbReference type="ARBA" id="ARBA00023136"/>
    </source>
</evidence>
<keyword evidence="12" id="KW-0449">Lipoprotein</keyword>
<feature type="binding site" description="axial binding residue" evidence="14">
    <location>
        <position position="67"/>
    </location>
    <ligand>
        <name>heme</name>
        <dbReference type="ChEBI" id="CHEBI:30413"/>
    </ligand>
    <ligandPart>
        <name>Fe</name>
        <dbReference type="ChEBI" id="CHEBI:18248"/>
    </ligandPart>
</feature>
<feature type="transmembrane region" description="Helical" evidence="16">
    <location>
        <begin position="190"/>
        <end position="210"/>
    </location>
</feature>
<sequence>MYLLTSRATRLVVSLVACVFVSSAVVAAQPTSRSIQATYSELVVSLPECEATCFTAAVANSTCTTSDMTCICSSTNQAAIIDYMRECGNPNCTVDESLRGEQYVKVACGATQHDEASHLRSISWTLYAVALACFGSRMIARTSRFGGIFWYDDWFIVASFAVLTAVSIGAELMFDFGMGRDIWQLDSTRVTIVLILFYVAEFAYVIESALTKTSIVVLYLRIFPSRGFRVACLSMLAFIVCFALAFIITLLTYCVPFTYVWTMWDHRHSGTCINMTAQTYVCASLNIIMDVTIFLMPIPKLIKLETDWKTKIGVIFTFLLGLFVTVCSIIRLKYLAGWASSTNQTYDYAALALWSLIELNAGVICACLPGMASLFRRIKKSHDDKKRSQSYGNSYGNNSSASKGGSRMLNSGLRTYGGSGGGGPGDIMKTTSVSVQYKQRADDELSDEVELMDQGVPDALRMNRIDR</sequence>
<dbReference type="GeneID" id="63837335"/>
<evidence type="ECO:0000256" key="3">
    <source>
        <dbReference type="ARBA" id="ARBA00004613"/>
    </source>
</evidence>
<dbReference type="InterPro" id="IPR008427">
    <property type="entry name" value="Extracellular_membr_CFEM_dom"/>
</dbReference>
<comment type="caution">
    <text evidence="19">The sequence shown here is derived from an EMBL/GenBank/DDBJ whole genome shotgun (WGS) entry which is preliminary data.</text>
</comment>
<gene>
    <name evidence="19" type="ORF">M406DRAFT_327427</name>
</gene>
<dbReference type="GO" id="GO:0098552">
    <property type="term" value="C:side of membrane"/>
    <property type="evidence" value="ECO:0007669"/>
    <property type="project" value="UniProtKB-KW"/>
</dbReference>
<keyword evidence="14" id="KW-0349">Heme</keyword>
<evidence type="ECO:0000256" key="5">
    <source>
        <dbReference type="ARBA" id="ARBA00022525"/>
    </source>
</evidence>
<evidence type="ECO:0000256" key="17">
    <source>
        <dbReference type="SAM" id="SignalP"/>
    </source>
</evidence>
<evidence type="ECO:0000259" key="18">
    <source>
        <dbReference type="PROSITE" id="PS52012"/>
    </source>
</evidence>
<evidence type="ECO:0000256" key="11">
    <source>
        <dbReference type="ARBA" id="ARBA00023157"/>
    </source>
</evidence>
<feature type="transmembrane region" description="Helical" evidence="16">
    <location>
        <begin position="352"/>
        <end position="375"/>
    </location>
</feature>
<dbReference type="GO" id="GO:0005576">
    <property type="term" value="C:extracellular region"/>
    <property type="evidence" value="ECO:0007669"/>
    <property type="project" value="UniProtKB-SubCell"/>
</dbReference>
<keyword evidence="7 16" id="KW-0812">Transmembrane</keyword>
<evidence type="ECO:0000256" key="2">
    <source>
        <dbReference type="ARBA" id="ARBA00004589"/>
    </source>
</evidence>
<evidence type="ECO:0000256" key="8">
    <source>
        <dbReference type="ARBA" id="ARBA00022729"/>
    </source>
</evidence>
<keyword evidence="14" id="KW-0408">Iron</keyword>
<evidence type="ECO:0000256" key="13">
    <source>
        <dbReference type="ARBA" id="ARBA00038359"/>
    </source>
</evidence>
<dbReference type="Proteomes" id="UP000803844">
    <property type="component" value="Unassembled WGS sequence"/>
</dbReference>
<dbReference type="InterPro" id="IPR052337">
    <property type="entry name" value="SAT4-like"/>
</dbReference>
<dbReference type="AlphaFoldDB" id="A0A9P4YAD9"/>
<keyword evidence="10 16" id="KW-0472">Membrane</keyword>
<dbReference type="PANTHER" id="PTHR33048:SF160">
    <property type="entry name" value="SAT4 FAMILY MEMBRANE PROTEIN"/>
    <property type="match status" value="1"/>
</dbReference>
<keyword evidence="9 16" id="KW-1133">Transmembrane helix</keyword>
<proteinExistence type="inferred from homology"/>
<dbReference type="Pfam" id="PF05730">
    <property type="entry name" value="CFEM"/>
    <property type="match status" value="1"/>
</dbReference>
<evidence type="ECO:0000256" key="16">
    <source>
        <dbReference type="SAM" id="Phobius"/>
    </source>
</evidence>
<keyword evidence="6" id="KW-0336">GPI-anchor</keyword>
<organism evidence="19 20">
    <name type="scientific">Cryphonectria parasitica (strain ATCC 38755 / EP155)</name>
    <dbReference type="NCBI Taxonomy" id="660469"/>
    <lineage>
        <taxon>Eukaryota</taxon>
        <taxon>Fungi</taxon>
        <taxon>Dikarya</taxon>
        <taxon>Ascomycota</taxon>
        <taxon>Pezizomycotina</taxon>
        <taxon>Sordariomycetes</taxon>
        <taxon>Sordariomycetidae</taxon>
        <taxon>Diaporthales</taxon>
        <taxon>Cryphonectriaceae</taxon>
        <taxon>Cryphonectria-Endothia species complex</taxon>
        <taxon>Cryphonectria</taxon>
    </lineage>
</organism>
<evidence type="ECO:0000256" key="6">
    <source>
        <dbReference type="ARBA" id="ARBA00022622"/>
    </source>
</evidence>
<feature type="domain" description="CFEM" evidence="18">
    <location>
        <begin position="21"/>
        <end position="133"/>
    </location>
</feature>
<evidence type="ECO:0000313" key="19">
    <source>
        <dbReference type="EMBL" id="KAF3769020.1"/>
    </source>
</evidence>
<evidence type="ECO:0000256" key="9">
    <source>
        <dbReference type="ARBA" id="ARBA00022989"/>
    </source>
</evidence>
<evidence type="ECO:0000256" key="12">
    <source>
        <dbReference type="ARBA" id="ARBA00023288"/>
    </source>
</evidence>
<dbReference type="OrthoDB" id="2496787at2759"/>
<feature type="region of interest" description="Disordered" evidence="15">
    <location>
        <begin position="385"/>
        <end position="405"/>
    </location>
</feature>
<keyword evidence="20" id="KW-1185">Reference proteome</keyword>
<feature type="compositionally biased region" description="Low complexity" evidence="15">
    <location>
        <begin position="389"/>
        <end position="405"/>
    </location>
</feature>
<protein>
    <recommendedName>
        <fullName evidence="18">CFEM domain-containing protein</fullName>
    </recommendedName>
</protein>
<accession>A0A9P4YAD9</accession>
<feature type="signal peptide" evidence="17">
    <location>
        <begin position="1"/>
        <end position="27"/>
    </location>
</feature>
<dbReference type="RefSeq" id="XP_040779981.1">
    <property type="nucleotide sequence ID" value="XM_040920206.1"/>
</dbReference>
<keyword evidence="8 17" id="KW-0732">Signal</keyword>
<dbReference type="PANTHER" id="PTHR33048">
    <property type="entry name" value="PTH11-LIKE INTEGRAL MEMBRANE PROTEIN (AFU_ORTHOLOGUE AFUA_5G11245)"/>
    <property type="match status" value="1"/>
</dbReference>
<evidence type="ECO:0000256" key="14">
    <source>
        <dbReference type="PROSITE-ProRule" id="PRU01356"/>
    </source>
</evidence>
<comment type="caution">
    <text evidence="14">Lacks conserved residue(s) required for the propagation of feature annotation.</text>
</comment>
<feature type="transmembrane region" description="Helical" evidence="16">
    <location>
        <begin position="151"/>
        <end position="170"/>
    </location>
</feature>